<proteinExistence type="predicted"/>
<dbReference type="EMBL" id="KN832882">
    <property type="protein sequence ID" value="KIM97530.1"/>
    <property type="molecule type" value="Genomic_DNA"/>
</dbReference>
<dbReference type="AlphaFoldDB" id="A0A0C3GN43"/>
<keyword evidence="3" id="KW-1185">Reference proteome</keyword>
<dbReference type="InterPro" id="IPR045518">
    <property type="entry name" value="2EXR"/>
</dbReference>
<reference evidence="3" key="2">
    <citation type="submission" date="2015-01" db="EMBL/GenBank/DDBJ databases">
        <title>Evolutionary Origins and Diversification of the Mycorrhizal Mutualists.</title>
        <authorList>
            <consortium name="DOE Joint Genome Institute"/>
            <consortium name="Mycorrhizal Genomics Consortium"/>
            <person name="Kohler A."/>
            <person name="Kuo A."/>
            <person name="Nagy L.G."/>
            <person name="Floudas D."/>
            <person name="Copeland A."/>
            <person name="Barry K.W."/>
            <person name="Cichocki N."/>
            <person name="Veneault-Fourrey C."/>
            <person name="LaButti K."/>
            <person name="Lindquist E.A."/>
            <person name="Lipzen A."/>
            <person name="Lundell T."/>
            <person name="Morin E."/>
            <person name="Murat C."/>
            <person name="Riley R."/>
            <person name="Ohm R."/>
            <person name="Sun H."/>
            <person name="Tunlid A."/>
            <person name="Henrissat B."/>
            <person name="Grigoriev I.V."/>
            <person name="Hibbett D.S."/>
            <person name="Martin F."/>
        </authorList>
    </citation>
    <scope>NUCLEOTIDE SEQUENCE [LARGE SCALE GENOMIC DNA]</scope>
    <source>
        <strain evidence="3">Zn</strain>
    </source>
</reference>
<evidence type="ECO:0000313" key="3">
    <source>
        <dbReference type="Proteomes" id="UP000054321"/>
    </source>
</evidence>
<evidence type="ECO:0000259" key="1">
    <source>
        <dbReference type="Pfam" id="PF20150"/>
    </source>
</evidence>
<dbReference type="HOGENOM" id="CLU_636308_0_0_1"/>
<dbReference type="InParanoid" id="A0A0C3GN43"/>
<dbReference type="PANTHER" id="PTHR35910">
    <property type="entry name" value="2EXR DOMAIN-CONTAINING PROTEIN"/>
    <property type="match status" value="1"/>
</dbReference>
<gene>
    <name evidence="2" type="ORF">OIDMADRAFT_147936</name>
</gene>
<dbReference type="OrthoDB" id="3473305at2759"/>
<evidence type="ECO:0000313" key="2">
    <source>
        <dbReference type="EMBL" id="KIM97530.1"/>
    </source>
</evidence>
<organism evidence="2 3">
    <name type="scientific">Oidiodendron maius (strain Zn)</name>
    <dbReference type="NCBI Taxonomy" id="913774"/>
    <lineage>
        <taxon>Eukaryota</taxon>
        <taxon>Fungi</taxon>
        <taxon>Dikarya</taxon>
        <taxon>Ascomycota</taxon>
        <taxon>Pezizomycotina</taxon>
        <taxon>Leotiomycetes</taxon>
        <taxon>Leotiomycetes incertae sedis</taxon>
        <taxon>Myxotrichaceae</taxon>
        <taxon>Oidiodendron</taxon>
    </lineage>
</organism>
<reference evidence="2 3" key="1">
    <citation type="submission" date="2014-04" db="EMBL/GenBank/DDBJ databases">
        <authorList>
            <consortium name="DOE Joint Genome Institute"/>
            <person name="Kuo A."/>
            <person name="Martino E."/>
            <person name="Perotto S."/>
            <person name="Kohler A."/>
            <person name="Nagy L.G."/>
            <person name="Floudas D."/>
            <person name="Copeland A."/>
            <person name="Barry K.W."/>
            <person name="Cichocki N."/>
            <person name="Veneault-Fourrey C."/>
            <person name="LaButti K."/>
            <person name="Lindquist E.A."/>
            <person name="Lipzen A."/>
            <person name="Lundell T."/>
            <person name="Morin E."/>
            <person name="Murat C."/>
            <person name="Sun H."/>
            <person name="Tunlid A."/>
            <person name="Henrissat B."/>
            <person name="Grigoriev I.V."/>
            <person name="Hibbett D.S."/>
            <person name="Martin F."/>
            <person name="Nordberg H.P."/>
            <person name="Cantor M.N."/>
            <person name="Hua S.X."/>
        </authorList>
    </citation>
    <scope>NUCLEOTIDE SEQUENCE [LARGE SCALE GENOMIC DNA]</scope>
    <source>
        <strain evidence="2 3">Zn</strain>
    </source>
</reference>
<name>A0A0C3GN43_OIDMZ</name>
<sequence length="431" mass="49307">MSRRGPADKTTLQCWDQQRWYSLQNILSQVTLTEDLPKVVYLCRVLNKVSFVGLSSPISLSTSVLYFHGPEMAYYPPAADRLGFGRGRGSEADASPVILIYERIARRLNVMISIDPHLHKSSTLDEGYSCQRPMPRLSPAWSPSPPASFPQFRLLPLEIRRQIWRLSLRPRIIDARLKSWDWTTRKPLPIEPAFDNGLAPVRAPLPSQFHVCREARDEVQRLYNTIEDSSTFYVAQETKINFDLDILYCATILYDHNVLGRDSSLLASPDAPANWFVPCRLAWDENVVSKVMRLAIVRTELHILDPCIRQVYSAVEGLQKFPSLREIILIEPEILEGHGVRLWEWGTYCRDSSSRCKFKGPVEFVEPEKWQRIGGKETALMTMEYSQMHQGMRWLRDAEAEAVSGWVAPDITYYGSVRWKDGSKSMAPSTG</sequence>
<protein>
    <recommendedName>
        <fullName evidence="1">2EXR domain-containing protein</fullName>
    </recommendedName>
</protein>
<feature type="domain" description="2EXR" evidence="1">
    <location>
        <begin position="149"/>
        <end position="247"/>
    </location>
</feature>
<accession>A0A0C3GN43</accession>
<dbReference type="Pfam" id="PF20150">
    <property type="entry name" value="2EXR"/>
    <property type="match status" value="1"/>
</dbReference>
<dbReference type="PANTHER" id="PTHR35910:SF6">
    <property type="entry name" value="2EXR DOMAIN-CONTAINING PROTEIN"/>
    <property type="match status" value="1"/>
</dbReference>
<dbReference type="Proteomes" id="UP000054321">
    <property type="component" value="Unassembled WGS sequence"/>
</dbReference>